<evidence type="ECO:0000313" key="3">
    <source>
        <dbReference type="EMBL" id="VDO93564.1"/>
    </source>
</evidence>
<evidence type="ECO:0000256" key="1">
    <source>
        <dbReference type="SAM" id="Coils"/>
    </source>
</evidence>
<keyword evidence="1" id="KW-0175">Coiled coil</keyword>
<reference evidence="3 4" key="1">
    <citation type="submission" date="2018-11" db="EMBL/GenBank/DDBJ databases">
        <authorList>
            <consortium name="Pathogen Informatics"/>
        </authorList>
    </citation>
    <scope>NUCLEOTIDE SEQUENCE [LARGE SCALE GENOMIC DNA]</scope>
    <source>
        <strain>Denwood</strain>
        <strain evidence="4">Zambia</strain>
    </source>
</reference>
<evidence type="ECO:0000313" key="4">
    <source>
        <dbReference type="Proteomes" id="UP000269396"/>
    </source>
</evidence>
<dbReference type="PANTHER" id="PTHR18853:SF10">
    <property type="entry name" value="FHA DOMAIN-CONTAINING PROTEIN"/>
    <property type="match status" value="1"/>
</dbReference>
<protein>
    <submittedName>
        <fullName evidence="3">Uncharacterized protein</fullName>
    </submittedName>
</protein>
<sequence>DQCIKELQEKINRLTPLEAITTQKDILIKHLQNQLFQMNQLNRLFHYTDNSTSLYTPRNVSFMSNYTQTDHEQNIITSSSSSNQSLYPTQQQQQPRQEQQQQHGPIRVRPCSTPSPMKLSLNNVTMLTNHNDKMNNDTIKDEQLLEKTHKERQILSGLVIQLQKDLSNKDIQINRLNKELNLMKNQLIEKDTTIDALHVKVSNHYYCFNTCIYIFQWC</sequence>
<gene>
    <name evidence="3" type="ORF">SMTD_LOCUS3256</name>
</gene>
<dbReference type="STRING" id="31246.A0A183NMB9"/>
<feature type="coiled-coil region" evidence="1">
    <location>
        <begin position="159"/>
        <end position="193"/>
    </location>
</feature>
<organism evidence="3 4">
    <name type="scientific">Schistosoma mattheei</name>
    <dbReference type="NCBI Taxonomy" id="31246"/>
    <lineage>
        <taxon>Eukaryota</taxon>
        <taxon>Metazoa</taxon>
        <taxon>Spiralia</taxon>
        <taxon>Lophotrochozoa</taxon>
        <taxon>Platyhelminthes</taxon>
        <taxon>Trematoda</taxon>
        <taxon>Digenea</taxon>
        <taxon>Strigeidida</taxon>
        <taxon>Schistosomatoidea</taxon>
        <taxon>Schistosomatidae</taxon>
        <taxon>Schistosoma</taxon>
    </lineage>
</organism>
<accession>A0A183NMB9</accession>
<feature type="non-terminal residue" evidence="3">
    <location>
        <position position="1"/>
    </location>
</feature>
<dbReference type="Proteomes" id="UP000269396">
    <property type="component" value="Unassembled WGS sequence"/>
</dbReference>
<dbReference type="EMBL" id="UZAL01005555">
    <property type="protein sequence ID" value="VDO93564.1"/>
    <property type="molecule type" value="Genomic_DNA"/>
</dbReference>
<evidence type="ECO:0000256" key="2">
    <source>
        <dbReference type="SAM" id="MobiDB-lite"/>
    </source>
</evidence>
<dbReference type="PANTHER" id="PTHR18853">
    <property type="entry name" value="FORKHEAD-ASSOCIATED DOMAIN-CONTAINING PROTEIN 1-RELATED"/>
    <property type="match status" value="1"/>
</dbReference>
<feature type="region of interest" description="Disordered" evidence="2">
    <location>
        <begin position="79"/>
        <end position="115"/>
    </location>
</feature>
<name>A0A183NMB9_9TREM</name>
<dbReference type="AlphaFoldDB" id="A0A183NMB9"/>
<proteinExistence type="predicted"/>
<dbReference type="InterPro" id="IPR052642">
    <property type="entry name" value="CC-FHA_domain"/>
</dbReference>
<feature type="compositionally biased region" description="Low complexity" evidence="2">
    <location>
        <begin position="79"/>
        <end position="102"/>
    </location>
</feature>
<keyword evidence="4" id="KW-1185">Reference proteome</keyword>